<organism evidence="2 3">
    <name type="scientific">Meganyctiphanes norvegica</name>
    <name type="common">Northern krill</name>
    <name type="synonym">Thysanopoda norvegica</name>
    <dbReference type="NCBI Taxonomy" id="48144"/>
    <lineage>
        <taxon>Eukaryota</taxon>
        <taxon>Metazoa</taxon>
        <taxon>Ecdysozoa</taxon>
        <taxon>Arthropoda</taxon>
        <taxon>Crustacea</taxon>
        <taxon>Multicrustacea</taxon>
        <taxon>Malacostraca</taxon>
        <taxon>Eumalacostraca</taxon>
        <taxon>Eucarida</taxon>
        <taxon>Euphausiacea</taxon>
        <taxon>Euphausiidae</taxon>
        <taxon>Meganyctiphanes</taxon>
    </lineage>
</organism>
<sequence length="211" mass="23635">MSLQFRSRRKTVLITTALFTYLSALMLLIGFIAYIWDINEALSDCWWQMDDQIKNMCKPGEENCKDRFLYYEPTCQYTNEQLITSVSVLLLIGGIFAILALSCYCYSINLTTPLPKKCCSNRCLLKGFASLATIGGLLSVYSLAFFISGSHYPAAKRPARDSDSVYYALTYMGAFTFLAVGMLLAIIGLLLLCCITTNKEVGDYEEEAINI</sequence>
<dbReference type="Proteomes" id="UP001497623">
    <property type="component" value="Unassembled WGS sequence"/>
</dbReference>
<accession>A0AAV2S744</accession>
<evidence type="ECO:0000313" key="2">
    <source>
        <dbReference type="EMBL" id="CAL4169386.1"/>
    </source>
</evidence>
<dbReference type="AlphaFoldDB" id="A0AAV2S744"/>
<feature type="transmembrane region" description="Helical" evidence="1">
    <location>
        <begin position="168"/>
        <end position="192"/>
    </location>
</feature>
<dbReference type="Gene3D" id="1.20.140.150">
    <property type="match status" value="1"/>
</dbReference>
<evidence type="ECO:0000313" key="3">
    <source>
        <dbReference type="Proteomes" id="UP001497623"/>
    </source>
</evidence>
<evidence type="ECO:0008006" key="4">
    <source>
        <dbReference type="Google" id="ProtNLM"/>
    </source>
</evidence>
<gene>
    <name evidence="2" type="ORF">MNOR_LOCUS33872</name>
</gene>
<dbReference type="EMBL" id="CAXKWB010050134">
    <property type="protein sequence ID" value="CAL4169386.1"/>
    <property type="molecule type" value="Genomic_DNA"/>
</dbReference>
<feature type="transmembrane region" description="Helical" evidence="1">
    <location>
        <begin position="127"/>
        <end position="148"/>
    </location>
</feature>
<proteinExistence type="predicted"/>
<reference evidence="2 3" key="1">
    <citation type="submission" date="2024-05" db="EMBL/GenBank/DDBJ databases">
        <authorList>
            <person name="Wallberg A."/>
        </authorList>
    </citation>
    <scope>NUCLEOTIDE SEQUENCE [LARGE SCALE GENOMIC DNA]</scope>
</reference>
<name>A0AAV2S744_MEGNR</name>
<keyword evidence="3" id="KW-1185">Reference proteome</keyword>
<keyword evidence="1" id="KW-0812">Transmembrane</keyword>
<protein>
    <recommendedName>
        <fullName evidence="4">Claudin</fullName>
    </recommendedName>
</protein>
<comment type="caution">
    <text evidence="2">The sequence shown here is derived from an EMBL/GenBank/DDBJ whole genome shotgun (WGS) entry which is preliminary data.</text>
</comment>
<keyword evidence="1" id="KW-1133">Transmembrane helix</keyword>
<keyword evidence="1" id="KW-0472">Membrane</keyword>
<feature type="transmembrane region" description="Helical" evidence="1">
    <location>
        <begin position="12"/>
        <end position="36"/>
    </location>
</feature>
<evidence type="ECO:0000256" key="1">
    <source>
        <dbReference type="SAM" id="Phobius"/>
    </source>
</evidence>
<feature type="transmembrane region" description="Helical" evidence="1">
    <location>
        <begin position="82"/>
        <end position="106"/>
    </location>
</feature>